<evidence type="ECO:0000313" key="1">
    <source>
        <dbReference type="EMBL" id="CAI9178345.1"/>
    </source>
</evidence>
<dbReference type="EMBL" id="OX459943">
    <property type="protein sequence ID" value="CAI9178345.1"/>
    <property type="molecule type" value="Genomic_DNA"/>
</dbReference>
<sequence>MEPRQDRTLWGHEQRRVMGDLACNRATVTALRRLHCREPRSARQAARVEPSWMWRSYGVDLRTGQTSEIGILKAEHLGLRWSRCSVREQGLKDTVLLGLSARYEGIFWPRDGSGRAVRVCRLIERLVVNLWSGRKGCRYRPGALGKEALEA</sequence>
<accession>A0ABN8ZWI0</accession>
<organism evidence="1 2">
    <name type="scientific">Rangifer tarandus platyrhynchus</name>
    <name type="common">Svalbard reindeer</name>
    <dbReference type="NCBI Taxonomy" id="3082113"/>
    <lineage>
        <taxon>Eukaryota</taxon>
        <taxon>Metazoa</taxon>
        <taxon>Chordata</taxon>
        <taxon>Craniata</taxon>
        <taxon>Vertebrata</taxon>
        <taxon>Euteleostomi</taxon>
        <taxon>Mammalia</taxon>
        <taxon>Eutheria</taxon>
        <taxon>Laurasiatheria</taxon>
        <taxon>Artiodactyla</taxon>
        <taxon>Ruminantia</taxon>
        <taxon>Pecora</taxon>
        <taxon>Cervidae</taxon>
        <taxon>Odocoileinae</taxon>
        <taxon>Rangifer</taxon>
    </lineage>
</organism>
<evidence type="ECO:0000313" key="2">
    <source>
        <dbReference type="Proteomes" id="UP001176941"/>
    </source>
</evidence>
<proteinExistence type="predicted"/>
<reference evidence="1" key="1">
    <citation type="submission" date="2023-04" db="EMBL/GenBank/DDBJ databases">
        <authorList>
            <consortium name="ELIXIR-Norway"/>
        </authorList>
    </citation>
    <scope>NUCLEOTIDE SEQUENCE [LARGE SCALE GENOMIC DNA]</scope>
</reference>
<protein>
    <submittedName>
        <fullName evidence="1">Uncharacterized protein</fullName>
    </submittedName>
</protein>
<gene>
    <name evidence="1" type="ORF">MRATA1EN1_LOCUS27307</name>
</gene>
<dbReference type="Proteomes" id="UP001176941">
    <property type="component" value="Chromosome 7"/>
</dbReference>
<name>A0ABN8ZWI0_RANTA</name>
<keyword evidence="2" id="KW-1185">Reference proteome</keyword>